<feature type="compositionally biased region" description="Low complexity" evidence="1">
    <location>
        <begin position="1"/>
        <end position="49"/>
    </location>
</feature>
<evidence type="ECO:0000313" key="2">
    <source>
        <dbReference type="EMBL" id="SEJ97764.1"/>
    </source>
</evidence>
<gene>
    <name evidence="2" type="ORF">SAMN05216550_1125</name>
</gene>
<organism evidence="2 3">
    <name type="scientific">Paraburkholderia tropica</name>
    <dbReference type="NCBI Taxonomy" id="92647"/>
    <lineage>
        <taxon>Bacteria</taxon>
        <taxon>Pseudomonadati</taxon>
        <taxon>Pseudomonadota</taxon>
        <taxon>Betaproteobacteria</taxon>
        <taxon>Burkholderiales</taxon>
        <taxon>Burkholderiaceae</taxon>
        <taxon>Paraburkholderia</taxon>
    </lineage>
</organism>
<evidence type="ECO:0000256" key="1">
    <source>
        <dbReference type="SAM" id="MobiDB-lite"/>
    </source>
</evidence>
<dbReference type="EMBL" id="FNZM01000012">
    <property type="protein sequence ID" value="SEJ97764.1"/>
    <property type="molecule type" value="Genomic_DNA"/>
</dbReference>
<dbReference type="AlphaFoldDB" id="A0AAQ1JVJ4"/>
<dbReference type="Proteomes" id="UP000183529">
    <property type="component" value="Unassembled WGS sequence"/>
</dbReference>
<feature type="region of interest" description="Disordered" evidence="1">
    <location>
        <begin position="1"/>
        <end position="51"/>
    </location>
</feature>
<protein>
    <submittedName>
        <fullName evidence="2">Uncharacterized protein</fullName>
    </submittedName>
</protein>
<proteinExistence type="predicted"/>
<sequence length="89" mass="8535">MPKNGGSAQATSSTTNASDANNNANADSNNSTTGASQSTSTGGSAKSGQDATLSAANQLEAAIQTAQAELVQLMLASGQSTGGLISTTA</sequence>
<accession>A0AAQ1JVJ4</accession>
<evidence type="ECO:0000313" key="3">
    <source>
        <dbReference type="Proteomes" id="UP000183529"/>
    </source>
</evidence>
<comment type="caution">
    <text evidence="2">The sequence shown here is derived from an EMBL/GenBank/DDBJ whole genome shotgun (WGS) entry which is preliminary data.</text>
</comment>
<dbReference type="RefSeq" id="WP_074984877.1">
    <property type="nucleotide sequence ID" value="NZ_CADFGN010000004.1"/>
</dbReference>
<name>A0AAQ1JVJ4_9BURK</name>
<reference evidence="2 3" key="1">
    <citation type="submission" date="2016-10" db="EMBL/GenBank/DDBJ databases">
        <authorList>
            <person name="Varghese N."/>
            <person name="Submissions S."/>
        </authorList>
    </citation>
    <scope>NUCLEOTIDE SEQUENCE [LARGE SCALE GENOMIC DNA]</scope>
    <source>
        <strain evidence="2 3">LMG 22274</strain>
    </source>
</reference>